<keyword evidence="2 4" id="KW-0560">Oxidoreductase</keyword>
<evidence type="ECO:0000313" key="7">
    <source>
        <dbReference type="EMBL" id="SEN76607.1"/>
    </source>
</evidence>
<evidence type="ECO:0000259" key="5">
    <source>
        <dbReference type="Pfam" id="PF00389"/>
    </source>
</evidence>
<dbReference type="PROSITE" id="PS00670">
    <property type="entry name" value="D_2_HYDROXYACID_DH_2"/>
    <property type="match status" value="1"/>
</dbReference>
<name>A0A1H8J8S5_9BACL</name>
<evidence type="ECO:0000256" key="3">
    <source>
        <dbReference type="ARBA" id="ARBA00023027"/>
    </source>
</evidence>
<feature type="domain" description="D-isomer specific 2-hydroxyacid dehydrogenase catalytic" evidence="5">
    <location>
        <begin position="18"/>
        <end position="320"/>
    </location>
</feature>
<dbReference type="SUPFAM" id="SSF51735">
    <property type="entry name" value="NAD(P)-binding Rossmann-fold domains"/>
    <property type="match status" value="1"/>
</dbReference>
<dbReference type="InterPro" id="IPR036291">
    <property type="entry name" value="NAD(P)-bd_dom_sf"/>
</dbReference>
<dbReference type="STRING" id="1173111.SAMN05444955_12225"/>
<dbReference type="FunFam" id="3.40.50.720:FF:000203">
    <property type="entry name" value="D-3-phosphoglycerate dehydrogenase (SerA)"/>
    <property type="match status" value="1"/>
</dbReference>
<dbReference type="SUPFAM" id="SSF52283">
    <property type="entry name" value="Formate/glycerate dehydrogenase catalytic domain-like"/>
    <property type="match status" value="1"/>
</dbReference>
<evidence type="ECO:0000256" key="1">
    <source>
        <dbReference type="ARBA" id="ARBA00005854"/>
    </source>
</evidence>
<dbReference type="InterPro" id="IPR006139">
    <property type="entry name" value="D-isomer_2_OHA_DH_cat_dom"/>
</dbReference>
<dbReference type="InterPro" id="IPR043322">
    <property type="entry name" value="CtBP"/>
</dbReference>
<dbReference type="GO" id="GO:0003714">
    <property type="term" value="F:transcription corepressor activity"/>
    <property type="evidence" value="ECO:0007669"/>
    <property type="project" value="InterPro"/>
</dbReference>
<evidence type="ECO:0000256" key="4">
    <source>
        <dbReference type="RuleBase" id="RU003719"/>
    </source>
</evidence>
<accession>A0A1H8J8S5</accession>
<dbReference type="Proteomes" id="UP000199695">
    <property type="component" value="Unassembled WGS sequence"/>
</dbReference>
<dbReference type="Gene3D" id="3.40.50.720">
    <property type="entry name" value="NAD(P)-binding Rossmann-like Domain"/>
    <property type="match status" value="2"/>
</dbReference>
<reference evidence="7 8" key="1">
    <citation type="submission" date="2016-10" db="EMBL/GenBank/DDBJ databases">
        <authorList>
            <person name="de Groot N.N."/>
        </authorList>
    </citation>
    <scope>NUCLEOTIDE SEQUENCE [LARGE SCALE GENOMIC DNA]</scope>
    <source>
        <strain evidence="7 8">DSM 46701</strain>
    </source>
</reference>
<sequence>MMSRWKVVVTDWEYPDLRYEEQVLQHEGIELVSAQCRTEDEVIEVCRDADGIINQYAPISRKVIESLSRCKVVTRYGVGVNTIDLDAATESGICVANVPDYCMDEVSDHALALLLNGVRKISVTNEAVKKGVWDYKVMQPIYRLRGRTLGLVGFGNIPQALADKVKPLGLKVIAYDPFVPEQTASERGVALVSLPDLCKQSDFISVHAPLTPATKGLIGREQFRLMKREAYLINTSRGPVIDEPALIEALQEQRIAGAALDVVEEEPIRPDHPFLSMESVTLTPHAAWYSEESAREMRLKAALGIVDVLIHGEFPKYLVNHQVKDRLSLKSGKTAYDLTHYSLAERGS</sequence>
<proteinExistence type="inferred from homology"/>
<dbReference type="Pfam" id="PF02826">
    <property type="entry name" value="2-Hacid_dh_C"/>
    <property type="match status" value="1"/>
</dbReference>
<dbReference type="InterPro" id="IPR050857">
    <property type="entry name" value="D-2-hydroxyacid_DH"/>
</dbReference>
<dbReference type="CDD" id="cd05299">
    <property type="entry name" value="CtBP_dh"/>
    <property type="match status" value="1"/>
</dbReference>
<dbReference type="EMBL" id="FOCQ01000022">
    <property type="protein sequence ID" value="SEN76607.1"/>
    <property type="molecule type" value="Genomic_DNA"/>
</dbReference>
<dbReference type="InterPro" id="IPR029753">
    <property type="entry name" value="D-isomer_DH_CS"/>
</dbReference>
<feature type="domain" description="D-isomer specific 2-hydroxyacid dehydrogenase NAD-binding" evidence="6">
    <location>
        <begin position="111"/>
        <end position="287"/>
    </location>
</feature>
<dbReference type="GO" id="GO:0051287">
    <property type="term" value="F:NAD binding"/>
    <property type="evidence" value="ECO:0007669"/>
    <property type="project" value="InterPro"/>
</dbReference>
<evidence type="ECO:0000259" key="6">
    <source>
        <dbReference type="Pfam" id="PF02826"/>
    </source>
</evidence>
<dbReference type="PANTHER" id="PTHR42789">
    <property type="entry name" value="D-ISOMER SPECIFIC 2-HYDROXYACID DEHYDROGENASE FAMILY PROTEIN (AFU_ORTHOLOGUE AFUA_6G10090)"/>
    <property type="match status" value="1"/>
</dbReference>
<gene>
    <name evidence="7" type="ORF">SAMN05444955_12225</name>
</gene>
<keyword evidence="3" id="KW-0520">NAD</keyword>
<evidence type="ECO:0000256" key="2">
    <source>
        <dbReference type="ARBA" id="ARBA00023002"/>
    </source>
</evidence>
<dbReference type="AlphaFoldDB" id="A0A1H8J8S5"/>
<comment type="similarity">
    <text evidence="1 4">Belongs to the D-isomer specific 2-hydroxyacid dehydrogenase family.</text>
</comment>
<organism evidence="7 8">
    <name type="scientific">Lihuaxuella thermophila</name>
    <dbReference type="NCBI Taxonomy" id="1173111"/>
    <lineage>
        <taxon>Bacteria</taxon>
        <taxon>Bacillati</taxon>
        <taxon>Bacillota</taxon>
        <taxon>Bacilli</taxon>
        <taxon>Bacillales</taxon>
        <taxon>Thermoactinomycetaceae</taxon>
        <taxon>Lihuaxuella</taxon>
    </lineage>
</organism>
<dbReference type="Pfam" id="PF00389">
    <property type="entry name" value="2-Hacid_dh"/>
    <property type="match status" value="1"/>
</dbReference>
<evidence type="ECO:0000313" key="8">
    <source>
        <dbReference type="Proteomes" id="UP000199695"/>
    </source>
</evidence>
<dbReference type="GO" id="GO:0016616">
    <property type="term" value="F:oxidoreductase activity, acting on the CH-OH group of donors, NAD or NADP as acceptor"/>
    <property type="evidence" value="ECO:0007669"/>
    <property type="project" value="InterPro"/>
</dbReference>
<dbReference type="InterPro" id="IPR006140">
    <property type="entry name" value="D-isomer_DH_NAD-bd"/>
</dbReference>
<keyword evidence="8" id="KW-1185">Reference proteome</keyword>
<protein>
    <submittedName>
        <fullName evidence="7">D-3-phosphoglycerate dehydrogenase</fullName>
    </submittedName>
</protein>
<dbReference type="PANTHER" id="PTHR42789:SF1">
    <property type="entry name" value="D-ISOMER SPECIFIC 2-HYDROXYACID DEHYDROGENASE FAMILY PROTEIN (AFU_ORTHOLOGUE AFUA_6G10090)"/>
    <property type="match status" value="1"/>
</dbReference>